<protein>
    <submittedName>
        <fullName evidence="3">Uncharacterized protein</fullName>
    </submittedName>
</protein>
<comment type="caution">
    <text evidence="3">The sequence shown here is derived from an EMBL/GenBank/DDBJ whole genome shotgun (WGS) entry which is preliminary data.</text>
</comment>
<keyword evidence="2" id="KW-0472">Membrane</keyword>
<reference evidence="3 4" key="1">
    <citation type="submission" date="2023-02" db="EMBL/GenBank/DDBJ databases">
        <title>LHISI_Scaffold_Assembly.</title>
        <authorList>
            <person name="Stuart O.P."/>
            <person name="Cleave R."/>
            <person name="Magrath M.J.L."/>
            <person name="Mikheyev A.S."/>
        </authorList>
    </citation>
    <scope>NUCLEOTIDE SEQUENCE [LARGE SCALE GENOMIC DNA]</scope>
    <source>
        <strain evidence="3">Daus_M_001</strain>
        <tissue evidence="3">Leg muscle</tissue>
    </source>
</reference>
<feature type="region of interest" description="Disordered" evidence="1">
    <location>
        <begin position="1"/>
        <end position="20"/>
    </location>
</feature>
<feature type="region of interest" description="Disordered" evidence="1">
    <location>
        <begin position="479"/>
        <end position="511"/>
    </location>
</feature>
<feature type="region of interest" description="Disordered" evidence="1">
    <location>
        <begin position="41"/>
        <end position="67"/>
    </location>
</feature>
<accession>A0ABQ9I650</accession>
<feature type="compositionally biased region" description="Basic and acidic residues" evidence="1">
    <location>
        <begin position="498"/>
        <end position="509"/>
    </location>
</feature>
<proteinExistence type="predicted"/>
<feature type="compositionally biased region" description="Pro residues" evidence="1">
    <location>
        <begin position="486"/>
        <end position="496"/>
    </location>
</feature>
<feature type="region of interest" description="Disordered" evidence="1">
    <location>
        <begin position="125"/>
        <end position="157"/>
    </location>
</feature>
<organism evidence="3 4">
    <name type="scientific">Dryococelus australis</name>
    <dbReference type="NCBI Taxonomy" id="614101"/>
    <lineage>
        <taxon>Eukaryota</taxon>
        <taxon>Metazoa</taxon>
        <taxon>Ecdysozoa</taxon>
        <taxon>Arthropoda</taxon>
        <taxon>Hexapoda</taxon>
        <taxon>Insecta</taxon>
        <taxon>Pterygota</taxon>
        <taxon>Neoptera</taxon>
        <taxon>Polyneoptera</taxon>
        <taxon>Phasmatodea</taxon>
        <taxon>Verophasmatodea</taxon>
        <taxon>Anareolatae</taxon>
        <taxon>Phasmatidae</taxon>
        <taxon>Eurycanthinae</taxon>
        <taxon>Dryococelus</taxon>
    </lineage>
</organism>
<keyword evidence="2" id="KW-0812">Transmembrane</keyword>
<feature type="region of interest" description="Disordered" evidence="1">
    <location>
        <begin position="223"/>
        <end position="242"/>
    </location>
</feature>
<evidence type="ECO:0000256" key="2">
    <source>
        <dbReference type="SAM" id="Phobius"/>
    </source>
</evidence>
<feature type="region of interest" description="Disordered" evidence="1">
    <location>
        <begin position="277"/>
        <end position="301"/>
    </location>
</feature>
<evidence type="ECO:0000256" key="1">
    <source>
        <dbReference type="SAM" id="MobiDB-lite"/>
    </source>
</evidence>
<feature type="compositionally biased region" description="Basic and acidic residues" evidence="1">
    <location>
        <begin position="45"/>
        <end position="54"/>
    </location>
</feature>
<evidence type="ECO:0000313" key="3">
    <source>
        <dbReference type="EMBL" id="KAJ8891729.1"/>
    </source>
</evidence>
<feature type="transmembrane region" description="Helical" evidence="2">
    <location>
        <begin position="254"/>
        <end position="272"/>
    </location>
</feature>
<evidence type="ECO:0000313" key="4">
    <source>
        <dbReference type="Proteomes" id="UP001159363"/>
    </source>
</evidence>
<keyword evidence="2" id="KW-1133">Transmembrane helix</keyword>
<gene>
    <name evidence="3" type="ORF">PR048_004264</name>
</gene>
<keyword evidence="4" id="KW-1185">Reference proteome</keyword>
<dbReference type="Proteomes" id="UP001159363">
    <property type="component" value="Chromosome 2"/>
</dbReference>
<name>A0ABQ9I650_9NEOP</name>
<dbReference type="EMBL" id="JARBHB010000002">
    <property type="protein sequence ID" value="KAJ8891729.1"/>
    <property type="molecule type" value="Genomic_DNA"/>
</dbReference>
<sequence length="757" mass="83470">MKQRRKARWRWGNPRGNGPTNGTLASFAMAWEVSSLTAQPLRPPARMEVDDRRSTQQSSHGLSKARATLPCKASLPAVSHFGMLLARPTSSSLLRGYDADLYNKVLRADEGDVRRVWNSVGIQGRGKRVVPEKTRRTVASSGNDSHTRKPGSDPAANRTRFAWVGGEQSNHVTTVAGCTYCYLVRGKSGYSHCNAQSALFVTGRDSVHGHKLVAGDLCRAAGRPPRLMNDPPQTPPPPRRVVPGDEKRVRWTHLAFVCVFFPACALGLLFVSPPRRGDPPRRRLPLPKNVHDLRNGTFPPRPSVAAQKSKLHFDLLEVNDLGRWLATPGFSQVGIVPDYAADVAVKPVLTCQILTAVRHDKCAQTTCAADFSFTRGQRKTSDACLSPQLLCPVRKLRVDPRQVEAMLQLPNPWLDASGHHPVRSAIASAVRDDWACCGGDQRAQQLVKTLLLSASRWLSEASFTLPRKVVSYSTPTETVPRRISFRPPPIPPPPPEQTSRDRDSHESARATRRCWARTQLTSLSAGPPWHPKVEWPRPRTRRHAAPSLSLLFYFVVIFFSLAHRSAVGLIASHQDESGSIPGRLTPDFRKWESRRTMPLAGGFSRGLPSPPLVNSSAAPYPPHFTLIGSQDLDRLACSPPIDANRARSPAGLLPDFLTWESCRTMPLVGAFSRGSPVSHRPSFRWCSMLTSLTLVGSQDLAALAVRRVQPWAGGRSTWTLGRERGRAASELYGCSLHDFKNVQPFSAERPRGYGALD</sequence>